<dbReference type="EMBL" id="JADJEV010000003">
    <property type="protein sequence ID" value="MBK6973101.1"/>
    <property type="molecule type" value="Genomic_DNA"/>
</dbReference>
<organism evidence="1 2">
    <name type="scientific">Candidatus Methylophosphatis roskildensis</name>
    <dbReference type="NCBI Taxonomy" id="2899263"/>
    <lineage>
        <taxon>Bacteria</taxon>
        <taxon>Pseudomonadati</taxon>
        <taxon>Pseudomonadota</taxon>
        <taxon>Betaproteobacteria</taxon>
        <taxon>Nitrosomonadales</taxon>
        <taxon>Sterolibacteriaceae</taxon>
        <taxon>Candidatus Methylophosphatis</taxon>
    </lineage>
</organism>
<reference evidence="1" key="1">
    <citation type="submission" date="2020-10" db="EMBL/GenBank/DDBJ databases">
        <title>Connecting structure to function with the recovery of over 1000 high-quality activated sludge metagenome-assembled genomes encoding full-length rRNA genes using long-read sequencing.</title>
        <authorList>
            <person name="Singleton C.M."/>
            <person name="Petriglieri F."/>
            <person name="Kristensen J.M."/>
            <person name="Kirkegaard R.H."/>
            <person name="Michaelsen T.Y."/>
            <person name="Andersen M.H."/>
            <person name="Karst S.M."/>
            <person name="Dueholm M.S."/>
            <person name="Nielsen P.H."/>
            <person name="Albertsen M."/>
        </authorList>
    </citation>
    <scope>NUCLEOTIDE SEQUENCE</scope>
    <source>
        <strain evidence="1">Bjer_18-Q3-R1-45_BAT3C.347</strain>
    </source>
</reference>
<dbReference type="AlphaFoldDB" id="A0A9D7E3E7"/>
<comment type="caution">
    <text evidence="1">The sequence shown here is derived from an EMBL/GenBank/DDBJ whole genome shotgun (WGS) entry which is preliminary data.</text>
</comment>
<protein>
    <submittedName>
        <fullName evidence="1">Uncharacterized protein</fullName>
    </submittedName>
</protein>
<dbReference type="Proteomes" id="UP000807785">
    <property type="component" value="Unassembled WGS sequence"/>
</dbReference>
<sequence length="188" mass="21254">MLFSVLPGTAYAEAFDLNGAYIGQPFKAFRLWPLKPGDCGPGDRSSPQFDFPHTYCEKQGNTGLAMDGHDVNKISAIFRPPREDSNASLYVLFFRMSKEAFFPAVNALRSRYGDKHVVACENEDSEAPPYSCWQWIHSGTVLQLSIARDFGTGVTAEGKGAKETHYTWIQLYSEERQNELNWEAWTNR</sequence>
<evidence type="ECO:0000313" key="2">
    <source>
        <dbReference type="Proteomes" id="UP000807785"/>
    </source>
</evidence>
<gene>
    <name evidence="1" type="ORF">IPH26_09195</name>
</gene>
<evidence type="ECO:0000313" key="1">
    <source>
        <dbReference type="EMBL" id="MBK6973101.1"/>
    </source>
</evidence>
<name>A0A9D7E3E7_9PROT</name>
<accession>A0A9D7E3E7</accession>
<proteinExistence type="predicted"/>